<dbReference type="InterPro" id="IPR050907">
    <property type="entry name" value="SRSF"/>
</dbReference>
<sequence length="165" mass="19031">MSRDGACPLDCKVYVGNLGSSGNKADLEKTFSYYGPIRHVWMARNPPGFAFVEFEDSRDATDAVREMDGRTLNGYRLRVELSTGERRNQFRGPPSHGGSGPWRSRLSPRYDDYRAQSPPRRRSPQRHSFGRSRSGSRDWRRNRSLSRGRRLPSRSRSLSRSPRRK</sequence>
<dbReference type="AlphaFoldDB" id="A0A8C4NAD2"/>
<feature type="domain" description="RRM" evidence="3">
    <location>
        <begin position="11"/>
        <end position="84"/>
    </location>
</feature>
<dbReference type="PROSITE" id="PS50102">
    <property type="entry name" value="RRM"/>
    <property type="match status" value="1"/>
</dbReference>
<evidence type="ECO:0000259" key="3">
    <source>
        <dbReference type="PROSITE" id="PS50102"/>
    </source>
</evidence>
<dbReference type="InterPro" id="IPR000504">
    <property type="entry name" value="RRM_dom"/>
</dbReference>
<dbReference type="Ensembl" id="ENSEBUT00000004105.1">
    <property type="protein sequence ID" value="ENSEBUP00000003719.1"/>
    <property type="gene ID" value="ENSEBUG00000002677.1"/>
</dbReference>
<feature type="compositionally biased region" description="Basic residues" evidence="2">
    <location>
        <begin position="119"/>
        <end position="130"/>
    </location>
</feature>
<dbReference type="InterPro" id="IPR012677">
    <property type="entry name" value="Nucleotide-bd_a/b_plait_sf"/>
</dbReference>
<dbReference type="SMART" id="SM00360">
    <property type="entry name" value="RRM"/>
    <property type="match status" value="1"/>
</dbReference>
<dbReference type="Gene3D" id="3.30.70.330">
    <property type="match status" value="1"/>
</dbReference>
<protein>
    <submittedName>
        <fullName evidence="4">Serine and arginine rich splicing factor 3</fullName>
    </submittedName>
</protein>
<evidence type="ECO:0000313" key="5">
    <source>
        <dbReference type="Proteomes" id="UP000694388"/>
    </source>
</evidence>
<dbReference type="SUPFAM" id="SSF54928">
    <property type="entry name" value="RNA-binding domain, RBD"/>
    <property type="match status" value="1"/>
</dbReference>
<proteinExistence type="predicted"/>
<reference evidence="4" key="2">
    <citation type="submission" date="2025-09" db="UniProtKB">
        <authorList>
            <consortium name="Ensembl"/>
        </authorList>
    </citation>
    <scope>IDENTIFICATION</scope>
</reference>
<feature type="region of interest" description="Disordered" evidence="2">
    <location>
        <begin position="81"/>
        <end position="165"/>
    </location>
</feature>
<dbReference type="GO" id="GO:0003723">
    <property type="term" value="F:RNA binding"/>
    <property type="evidence" value="ECO:0007669"/>
    <property type="project" value="UniProtKB-UniRule"/>
</dbReference>
<dbReference type="InterPro" id="IPR035979">
    <property type="entry name" value="RBD_domain_sf"/>
</dbReference>
<evidence type="ECO:0000313" key="4">
    <source>
        <dbReference type="Ensembl" id="ENSEBUP00000003719.1"/>
    </source>
</evidence>
<feature type="compositionally biased region" description="Basic residues" evidence="2">
    <location>
        <begin position="142"/>
        <end position="153"/>
    </location>
</feature>
<dbReference type="OMA" id="WANDCKE"/>
<dbReference type="FunFam" id="3.30.70.330:FF:001074">
    <property type="entry name" value="Splicing factor, arginine/serine-rich 7"/>
    <property type="match status" value="1"/>
</dbReference>
<dbReference type="Proteomes" id="UP000694388">
    <property type="component" value="Unplaced"/>
</dbReference>
<evidence type="ECO:0000256" key="2">
    <source>
        <dbReference type="SAM" id="MobiDB-lite"/>
    </source>
</evidence>
<accession>A0A8C4NAD2</accession>
<dbReference type="GeneTree" id="ENSGT00910000144115"/>
<feature type="compositionally biased region" description="Low complexity" evidence="2">
    <location>
        <begin position="154"/>
        <end position="165"/>
    </location>
</feature>
<keyword evidence="5" id="KW-1185">Reference proteome</keyword>
<organism evidence="4 5">
    <name type="scientific">Eptatretus burgeri</name>
    <name type="common">Inshore hagfish</name>
    <dbReference type="NCBI Taxonomy" id="7764"/>
    <lineage>
        <taxon>Eukaryota</taxon>
        <taxon>Metazoa</taxon>
        <taxon>Chordata</taxon>
        <taxon>Craniata</taxon>
        <taxon>Vertebrata</taxon>
        <taxon>Cyclostomata</taxon>
        <taxon>Myxini</taxon>
        <taxon>Myxiniformes</taxon>
        <taxon>Myxinidae</taxon>
        <taxon>Eptatretinae</taxon>
        <taxon>Eptatretus</taxon>
    </lineage>
</organism>
<keyword evidence="1" id="KW-0694">RNA-binding</keyword>
<dbReference type="PANTHER" id="PTHR23147">
    <property type="entry name" value="SERINE/ARGININE RICH SPLICING FACTOR"/>
    <property type="match status" value="1"/>
</dbReference>
<evidence type="ECO:0000256" key="1">
    <source>
        <dbReference type="PROSITE-ProRule" id="PRU00176"/>
    </source>
</evidence>
<dbReference type="Pfam" id="PF00076">
    <property type="entry name" value="RRM_1"/>
    <property type="match status" value="1"/>
</dbReference>
<name>A0A8C4NAD2_EPTBU</name>
<reference evidence="4" key="1">
    <citation type="submission" date="2025-08" db="UniProtKB">
        <authorList>
            <consortium name="Ensembl"/>
        </authorList>
    </citation>
    <scope>IDENTIFICATION</scope>
</reference>